<dbReference type="CDD" id="cd03017">
    <property type="entry name" value="PRX_BCP"/>
    <property type="match status" value="1"/>
</dbReference>
<reference evidence="15" key="1">
    <citation type="journal article" date="2020" name="mSystems">
        <title>Genome- and Community-Level Interaction Insights into Carbon Utilization and Element Cycling Functions of Hydrothermarchaeota in Hydrothermal Sediment.</title>
        <authorList>
            <person name="Zhou Z."/>
            <person name="Liu Y."/>
            <person name="Xu W."/>
            <person name="Pan J."/>
            <person name="Luo Z.H."/>
            <person name="Li M."/>
        </authorList>
    </citation>
    <scope>NUCLEOTIDE SEQUENCE [LARGE SCALE GENOMIC DNA]</scope>
    <source>
        <strain evidence="15">HyVt-458</strain>
    </source>
</reference>
<dbReference type="GO" id="GO:0005737">
    <property type="term" value="C:cytoplasm"/>
    <property type="evidence" value="ECO:0007669"/>
    <property type="project" value="TreeGrafter"/>
</dbReference>
<evidence type="ECO:0000256" key="13">
    <source>
        <dbReference type="PIRSR" id="PIRSR000239-1"/>
    </source>
</evidence>
<evidence type="ECO:0000256" key="10">
    <source>
        <dbReference type="ARBA" id="ARBA00038489"/>
    </source>
</evidence>
<dbReference type="InterPro" id="IPR000866">
    <property type="entry name" value="AhpC/TSA"/>
</dbReference>
<dbReference type="Proteomes" id="UP000886339">
    <property type="component" value="Unassembled WGS sequence"/>
</dbReference>
<evidence type="ECO:0000256" key="1">
    <source>
        <dbReference type="ARBA" id="ARBA00003330"/>
    </source>
</evidence>
<dbReference type="InterPro" id="IPR036249">
    <property type="entry name" value="Thioredoxin-like_sf"/>
</dbReference>
<evidence type="ECO:0000256" key="8">
    <source>
        <dbReference type="ARBA" id="ARBA00023284"/>
    </source>
</evidence>
<accession>A0A831RVJ9</accession>
<keyword evidence="6" id="KW-0560">Oxidoreductase</keyword>
<dbReference type="PANTHER" id="PTHR42801">
    <property type="entry name" value="THIOREDOXIN-DEPENDENT PEROXIDE REDUCTASE"/>
    <property type="match status" value="1"/>
</dbReference>
<dbReference type="PIRSF" id="PIRSF000239">
    <property type="entry name" value="AHPC"/>
    <property type="match status" value="1"/>
</dbReference>
<keyword evidence="4" id="KW-0575">Peroxidase</keyword>
<dbReference type="EC" id="1.11.1.24" evidence="3"/>
<evidence type="ECO:0000313" key="15">
    <source>
        <dbReference type="EMBL" id="HEC05910.1"/>
    </source>
</evidence>
<dbReference type="GO" id="GO:0034599">
    <property type="term" value="P:cellular response to oxidative stress"/>
    <property type="evidence" value="ECO:0007669"/>
    <property type="project" value="TreeGrafter"/>
</dbReference>
<feature type="active site" description="Cysteine sulfenic acid (-SOH) intermediate; for peroxidase activity" evidence="13">
    <location>
        <position position="45"/>
    </location>
</feature>
<comment type="caution">
    <text evidence="15">The sequence shown here is derived from an EMBL/GenBank/DDBJ whole genome shotgun (WGS) entry which is preliminary data.</text>
</comment>
<evidence type="ECO:0000256" key="3">
    <source>
        <dbReference type="ARBA" id="ARBA00013017"/>
    </source>
</evidence>
<evidence type="ECO:0000256" key="4">
    <source>
        <dbReference type="ARBA" id="ARBA00022559"/>
    </source>
</evidence>
<dbReference type="InterPro" id="IPR013766">
    <property type="entry name" value="Thioredoxin_domain"/>
</dbReference>
<comment type="function">
    <text evidence="1">Thiol-specific peroxidase that catalyzes the reduction of hydrogen peroxide and organic hydroperoxides to water and alcohols, respectively. Plays a role in cell protection against oxidative stress by detoxifying peroxides and as sensor of hydrogen peroxide-mediated signaling events.</text>
</comment>
<feature type="domain" description="Thioredoxin" evidence="14">
    <location>
        <begin position="2"/>
        <end position="154"/>
    </location>
</feature>
<dbReference type="InterPro" id="IPR024706">
    <property type="entry name" value="Peroxiredoxin_AhpC-typ"/>
</dbReference>
<dbReference type="SUPFAM" id="SSF52833">
    <property type="entry name" value="Thioredoxin-like"/>
    <property type="match status" value="1"/>
</dbReference>
<evidence type="ECO:0000256" key="12">
    <source>
        <dbReference type="ARBA" id="ARBA00049091"/>
    </source>
</evidence>
<keyword evidence="5" id="KW-0049">Antioxidant</keyword>
<dbReference type="GO" id="GO:0008379">
    <property type="term" value="F:thioredoxin peroxidase activity"/>
    <property type="evidence" value="ECO:0007669"/>
    <property type="project" value="TreeGrafter"/>
</dbReference>
<gene>
    <name evidence="15" type="ORF">ENJ12_03610</name>
</gene>
<name>A0A831RVJ9_9GAMM</name>
<organism evidence="15">
    <name type="scientific">Thiolapillus brandeum</name>
    <dbReference type="NCBI Taxonomy" id="1076588"/>
    <lineage>
        <taxon>Bacteria</taxon>
        <taxon>Pseudomonadati</taxon>
        <taxon>Pseudomonadota</taxon>
        <taxon>Gammaproteobacteria</taxon>
        <taxon>Chromatiales</taxon>
        <taxon>Sedimenticolaceae</taxon>
        <taxon>Thiolapillus</taxon>
    </lineage>
</organism>
<dbReference type="FunFam" id="3.40.30.10:FF:000007">
    <property type="entry name" value="Thioredoxin-dependent thiol peroxidase"/>
    <property type="match status" value="1"/>
</dbReference>
<comment type="similarity">
    <text evidence="10">Belongs to the peroxiredoxin family. BCP/PrxQ subfamily.</text>
</comment>
<dbReference type="AlphaFoldDB" id="A0A831RVJ9"/>
<protein>
    <recommendedName>
        <fullName evidence="3">thioredoxin-dependent peroxiredoxin</fullName>
        <ecNumber evidence="3">1.11.1.24</ecNumber>
    </recommendedName>
    <alternativeName>
        <fullName evidence="9">Thioredoxin peroxidase</fullName>
    </alternativeName>
    <alternativeName>
        <fullName evidence="11">Thioredoxin-dependent peroxiredoxin Bcp</fullName>
    </alternativeName>
</protein>
<evidence type="ECO:0000256" key="6">
    <source>
        <dbReference type="ARBA" id="ARBA00023002"/>
    </source>
</evidence>
<comment type="catalytic activity">
    <reaction evidence="12">
        <text>a hydroperoxide + [thioredoxin]-dithiol = an alcohol + [thioredoxin]-disulfide + H2O</text>
        <dbReference type="Rhea" id="RHEA:62620"/>
        <dbReference type="Rhea" id="RHEA-COMP:10698"/>
        <dbReference type="Rhea" id="RHEA-COMP:10700"/>
        <dbReference type="ChEBI" id="CHEBI:15377"/>
        <dbReference type="ChEBI" id="CHEBI:29950"/>
        <dbReference type="ChEBI" id="CHEBI:30879"/>
        <dbReference type="ChEBI" id="CHEBI:35924"/>
        <dbReference type="ChEBI" id="CHEBI:50058"/>
        <dbReference type="EC" id="1.11.1.24"/>
    </reaction>
</comment>
<proteinExistence type="inferred from homology"/>
<evidence type="ECO:0000256" key="2">
    <source>
        <dbReference type="ARBA" id="ARBA00011245"/>
    </source>
</evidence>
<keyword evidence="7" id="KW-1015">Disulfide bond</keyword>
<evidence type="ECO:0000259" key="14">
    <source>
        <dbReference type="PROSITE" id="PS51352"/>
    </source>
</evidence>
<dbReference type="PANTHER" id="PTHR42801:SF4">
    <property type="entry name" value="AHPC_TSA FAMILY PROTEIN"/>
    <property type="match status" value="1"/>
</dbReference>
<evidence type="ECO:0000256" key="11">
    <source>
        <dbReference type="ARBA" id="ARBA00042639"/>
    </source>
</evidence>
<evidence type="ECO:0000256" key="7">
    <source>
        <dbReference type="ARBA" id="ARBA00023157"/>
    </source>
</evidence>
<dbReference type="PROSITE" id="PS51352">
    <property type="entry name" value="THIOREDOXIN_2"/>
    <property type="match status" value="1"/>
</dbReference>
<dbReference type="Pfam" id="PF00578">
    <property type="entry name" value="AhpC-TSA"/>
    <property type="match status" value="1"/>
</dbReference>
<dbReference type="InterPro" id="IPR050924">
    <property type="entry name" value="Peroxiredoxin_BCP/PrxQ"/>
</dbReference>
<evidence type="ECO:0000256" key="9">
    <source>
        <dbReference type="ARBA" id="ARBA00032824"/>
    </source>
</evidence>
<evidence type="ECO:0000256" key="5">
    <source>
        <dbReference type="ARBA" id="ARBA00022862"/>
    </source>
</evidence>
<dbReference type="EMBL" id="DRLF01000135">
    <property type="protein sequence ID" value="HEC05910.1"/>
    <property type="molecule type" value="Genomic_DNA"/>
</dbReference>
<keyword evidence="8" id="KW-0676">Redox-active center</keyword>
<dbReference type="Gene3D" id="3.40.30.10">
    <property type="entry name" value="Glutaredoxin"/>
    <property type="match status" value="1"/>
</dbReference>
<comment type="subunit">
    <text evidence="2">Monomer.</text>
</comment>
<sequence>MLKSGDRAPDFELPTADMNMLRLSDFAGKKNLVVYFYPKDDTPGCTMEAIEFSELAGDFAALDTLVLGVSADSCISHGDFRDKYGLTVELVADVDGEACEAYGVMQVKNKDGVEHRGIQRSTFVIDKDGVIRHALYGVTPKAHAEDVLSLVRAL</sequence>
<dbReference type="GO" id="GO:0045454">
    <property type="term" value="P:cell redox homeostasis"/>
    <property type="evidence" value="ECO:0007669"/>
    <property type="project" value="TreeGrafter"/>
</dbReference>